<accession>A0A0U1P0S1</accession>
<feature type="transmembrane region" description="Helical" evidence="1">
    <location>
        <begin position="157"/>
        <end position="176"/>
    </location>
</feature>
<feature type="transmembrane region" description="Helical" evidence="1">
    <location>
        <begin position="103"/>
        <end position="132"/>
    </location>
</feature>
<keyword evidence="3" id="KW-1185">Reference proteome</keyword>
<keyword evidence="1" id="KW-0812">Transmembrane</keyword>
<dbReference type="EMBL" id="CVRB01000004">
    <property type="protein sequence ID" value="CRK83859.1"/>
    <property type="molecule type" value="Genomic_DNA"/>
</dbReference>
<dbReference type="STRING" id="1499688.BN000_03854"/>
<feature type="transmembrane region" description="Helical" evidence="1">
    <location>
        <begin position="208"/>
        <end position="227"/>
    </location>
</feature>
<evidence type="ECO:0000256" key="1">
    <source>
        <dbReference type="SAM" id="Phobius"/>
    </source>
</evidence>
<organism evidence="2 3">
    <name type="scientific">Neobacillus massiliamazoniensis</name>
    <dbReference type="NCBI Taxonomy" id="1499688"/>
    <lineage>
        <taxon>Bacteria</taxon>
        <taxon>Bacillati</taxon>
        <taxon>Bacillota</taxon>
        <taxon>Bacilli</taxon>
        <taxon>Bacillales</taxon>
        <taxon>Bacillaceae</taxon>
        <taxon>Neobacillus</taxon>
    </lineage>
</organism>
<name>A0A0U1P0S1_9BACI</name>
<feature type="transmembrane region" description="Helical" evidence="1">
    <location>
        <begin position="16"/>
        <end position="37"/>
    </location>
</feature>
<feature type="transmembrane region" description="Helical" evidence="1">
    <location>
        <begin position="183"/>
        <end position="202"/>
    </location>
</feature>
<evidence type="ECO:0000313" key="2">
    <source>
        <dbReference type="EMBL" id="CRK83859.1"/>
    </source>
</evidence>
<sequence length="235" mass="25887">MLNLLKLELKKTNIRTYIISAFIIGICMLGFIYLFAYAPHIEPKDQDLKMFAGYENIIPLFSTICMFAFSLLSSAMFSKIVIEEYAGKRTLLLFSYPISRKKVFLAKIAVVSLFVAAAMIISSISIFIIFGISESISPLVDGNITFGIISRAAKTTFYMSISAIAVGIIAMAIGFIKKSIPTTIISSVLLCSLLSNIVVGTISSDSPIIIFTIILVFISVIVINIMTRKINYMEV</sequence>
<feature type="transmembrane region" description="Helical" evidence="1">
    <location>
        <begin position="57"/>
        <end position="82"/>
    </location>
</feature>
<gene>
    <name evidence="2" type="ORF">BN000_03854</name>
</gene>
<reference evidence="3" key="1">
    <citation type="submission" date="2015-05" db="EMBL/GenBank/DDBJ databases">
        <authorList>
            <person name="Urmite Genomes"/>
        </authorList>
    </citation>
    <scope>NUCLEOTIDE SEQUENCE [LARGE SCALE GENOMIC DNA]</scope>
    <source>
        <strain evidence="3">LF1</strain>
    </source>
</reference>
<keyword evidence="1" id="KW-0472">Membrane</keyword>
<evidence type="ECO:0000313" key="3">
    <source>
        <dbReference type="Proteomes" id="UP000199087"/>
    </source>
</evidence>
<protein>
    <submittedName>
        <fullName evidence="2">Putative Na+-driven exporter or maturation protein</fullName>
    </submittedName>
</protein>
<proteinExistence type="predicted"/>
<dbReference type="Pfam" id="PF12730">
    <property type="entry name" value="ABC2_membrane_4"/>
    <property type="match status" value="1"/>
</dbReference>
<keyword evidence="1" id="KW-1133">Transmembrane helix</keyword>
<dbReference type="OrthoDB" id="9784784at2"/>
<dbReference type="AlphaFoldDB" id="A0A0U1P0S1"/>
<dbReference type="Proteomes" id="UP000199087">
    <property type="component" value="Unassembled WGS sequence"/>
</dbReference>
<dbReference type="RefSeq" id="WP_090636981.1">
    <property type="nucleotide sequence ID" value="NZ_CVRB01000004.1"/>
</dbReference>